<dbReference type="EMBL" id="KL198004">
    <property type="protein sequence ID" value="KDQ34186.1"/>
    <property type="molecule type" value="Genomic_DNA"/>
</dbReference>
<accession>A0A067PE84</accession>
<name>A0A067PE84_PLEO1</name>
<protein>
    <submittedName>
        <fullName evidence="1">Uncharacterized protein</fullName>
    </submittedName>
</protein>
<organism evidence="1 2">
    <name type="scientific">Pleurotus ostreatus (strain PC15)</name>
    <name type="common">Oyster mushroom</name>
    <dbReference type="NCBI Taxonomy" id="1137138"/>
    <lineage>
        <taxon>Eukaryota</taxon>
        <taxon>Fungi</taxon>
        <taxon>Dikarya</taxon>
        <taxon>Basidiomycota</taxon>
        <taxon>Agaricomycotina</taxon>
        <taxon>Agaricomycetes</taxon>
        <taxon>Agaricomycetidae</taxon>
        <taxon>Agaricales</taxon>
        <taxon>Pleurotineae</taxon>
        <taxon>Pleurotaceae</taxon>
        <taxon>Pleurotus</taxon>
    </lineage>
</organism>
<evidence type="ECO:0000313" key="2">
    <source>
        <dbReference type="Proteomes" id="UP000027073"/>
    </source>
</evidence>
<dbReference type="VEuPathDB" id="FungiDB:PLEOSDRAFT_1100115"/>
<proteinExistence type="predicted"/>
<dbReference type="Proteomes" id="UP000027073">
    <property type="component" value="Unassembled WGS sequence"/>
</dbReference>
<reference evidence="2" key="1">
    <citation type="journal article" date="2014" name="Proc. Natl. Acad. Sci. U.S.A.">
        <title>Extensive sampling of basidiomycete genomes demonstrates inadequacy of the white-rot/brown-rot paradigm for wood decay fungi.</title>
        <authorList>
            <person name="Riley R."/>
            <person name="Salamov A.A."/>
            <person name="Brown D.W."/>
            <person name="Nagy L.G."/>
            <person name="Floudas D."/>
            <person name="Held B.W."/>
            <person name="Levasseur A."/>
            <person name="Lombard V."/>
            <person name="Morin E."/>
            <person name="Otillar R."/>
            <person name="Lindquist E.A."/>
            <person name="Sun H."/>
            <person name="LaButti K.M."/>
            <person name="Schmutz J."/>
            <person name="Jabbour D."/>
            <person name="Luo H."/>
            <person name="Baker S.E."/>
            <person name="Pisabarro A.G."/>
            <person name="Walton J.D."/>
            <person name="Blanchette R.A."/>
            <person name="Henrissat B."/>
            <person name="Martin F."/>
            <person name="Cullen D."/>
            <person name="Hibbett D.S."/>
            <person name="Grigoriev I.V."/>
        </authorList>
    </citation>
    <scope>NUCLEOTIDE SEQUENCE [LARGE SCALE GENOMIC DNA]</scope>
    <source>
        <strain evidence="2">PC15</strain>
    </source>
</reference>
<sequence length="215" mass="23302">MFRAALLFEIRTRPPTAVHSALYGPAARIHPTPWEYCQLSNAKELHSSAVLSDPDRVDATALATAEVTAIKIAGLTPVAGMSIPNNEQASMQGVLDSIAELNATINNMNAPMANMNARMTNMDAWMISMDATLADIKGLCAKNQAVSLQVPGRGQAKYPHIKTVADLVQIPTVTLDHYLDAYGVERPGDETLRRWALGRCIGIHEDVLVTKLKVT</sequence>
<dbReference type="AlphaFoldDB" id="A0A067PE84"/>
<gene>
    <name evidence="1" type="ORF">PLEOSDRAFT_1100115</name>
</gene>
<dbReference type="HOGENOM" id="CLU_1283732_0_0_1"/>
<evidence type="ECO:0000313" key="1">
    <source>
        <dbReference type="EMBL" id="KDQ34186.1"/>
    </source>
</evidence>
<dbReference type="InParanoid" id="A0A067PE84"/>